<sequence>MAGLENSALDRWQARDDGPGAENARWATEVAALPDPPAGGGRDLNGAVVVQGFASDEGIRRNQGRPGAAAAPDEIRGALAGLAVHRPLRAYEAGTVTYEGEDLEGGQEALSDRVAAHARRGALTVVLGGGHDTAFASHRGLYRVAREAGESVGILNLDAHFDLRDEPRATSGTPFLQIAGLHEEAGDEFRYAVAGISPANNTRVLFQTAERLGVRYLTDDETNDATDEKLRALVDDAAAGVDRLHLSIDMDVLPASVAPGVSAPAAVGVALGRIRALVRAAAATGKLALLDVVEVSPRFDVDGRTAKVAARLVDDTVGALPARPGEGT</sequence>
<gene>
    <name evidence="5 10" type="primary">hutG</name>
    <name evidence="10" type="ORF">BN46_1297</name>
    <name evidence="11" type="ORF">HMPREF9719_01721</name>
</gene>
<organism evidence="10 13">
    <name type="scientific">Corynebacterium otitidis ATCC 51513</name>
    <dbReference type="NCBI Taxonomy" id="883169"/>
    <lineage>
        <taxon>Bacteria</taxon>
        <taxon>Bacillati</taxon>
        <taxon>Actinomycetota</taxon>
        <taxon>Actinomycetes</taxon>
        <taxon>Mycobacteriales</taxon>
        <taxon>Corynebacteriaceae</taxon>
        <taxon>Corynebacterium</taxon>
    </lineage>
</organism>
<dbReference type="Proteomes" id="UP000006078">
    <property type="component" value="Unassembled WGS sequence"/>
</dbReference>
<dbReference type="HOGENOM" id="CLU_039478_2_0_11"/>
<reference evidence="10 13" key="1">
    <citation type="journal article" date="2012" name="J. Bacteriol.">
        <title>Draft Genome Sequence of Turicella otitidis ATCC 51513, Isolated from Middle Ear Fluid from a Child with Otitis Media.</title>
        <authorList>
            <person name="Brinkrolf K."/>
            <person name="Schneider J."/>
            <person name="Knecht M."/>
            <person name="Ruckert C."/>
            <person name="Tauch A."/>
        </authorList>
    </citation>
    <scope>NUCLEOTIDE SEQUENCE [LARGE SCALE GENOMIC DNA]</scope>
    <source>
        <strain evidence="10 13">ATCC 51513</strain>
    </source>
</reference>
<dbReference type="PROSITE" id="PS01053">
    <property type="entry name" value="ARGINASE_1"/>
    <property type="match status" value="1"/>
</dbReference>
<dbReference type="GO" id="GO:0019556">
    <property type="term" value="P:L-histidine catabolic process to glutamate and formamide"/>
    <property type="evidence" value="ECO:0007669"/>
    <property type="project" value="UniProtKB-UniRule"/>
</dbReference>
<evidence type="ECO:0000256" key="5">
    <source>
        <dbReference type="HAMAP-Rule" id="MF_00737"/>
    </source>
</evidence>
<keyword evidence="2 5" id="KW-0378">Hydrolase</keyword>
<feature type="binding site" evidence="5">
    <location>
        <position position="162"/>
    </location>
    <ligand>
        <name>Mn(2+)</name>
        <dbReference type="ChEBI" id="CHEBI:29035"/>
        <label>1</label>
    </ligand>
</feature>
<dbReference type="AlphaFoldDB" id="I7LCJ8"/>
<dbReference type="PANTHER" id="PTHR11358">
    <property type="entry name" value="ARGINASE/AGMATINASE"/>
    <property type="match status" value="1"/>
</dbReference>
<feature type="binding site" evidence="5">
    <location>
        <position position="158"/>
    </location>
    <ligand>
        <name>Mn(2+)</name>
        <dbReference type="ChEBI" id="CHEBI:29035"/>
        <label>2</label>
    </ligand>
</feature>
<name>I7LCJ8_9CORY</name>
<evidence type="ECO:0000256" key="2">
    <source>
        <dbReference type="ARBA" id="ARBA00022801"/>
    </source>
</evidence>
<evidence type="ECO:0000256" key="1">
    <source>
        <dbReference type="ARBA" id="ARBA00022723"/>
    </source>
</evidence>
<feature type="binding site" evidence="5">
    <location>
        <position position="249"/>
    </location>
    <ligand>
        <name>Mn(2+)</name>
        <dbReference type="ChEBI" id="CHEBI:29035"/>
        <label>1</label>
    </ligand>
</feature>
<dbReference type="HAMAP" id="MF_00737">
    <property type="entry name" value="Formimidoylglutam"/>
    <property type="match status" value="1"/>
</dbReference>
<dbReference type="RefSeq" id="WP_004601611.1">
    <property type="nucleotide sequence ID" value="NZ_HF541868.1"/>
</dbReference>
<comment type="catalytic activity">
    <reaction evidence="5">
        <text>N-formimidoyl-L-glutamate + H2O = formamide + L-glutamate</text>
        <dbReference type="Rhea" id="RHEA:22492"/>
        <dbReference type="ChEBI" id="CHEBI:15377"/>
        <dbReference type="ChEBI" id="CHEBI:16397"/>
        <dbReference type="ChEBI" id="CHEBI:29985"/>
        <dbReference type="ChEBI" id="CHEBI:58928"/>
        <dbReference type="EC" id="3.5.3.8"/>
    </reaction>
</comment>
<evidence type="ECO:0000313" key="13">
    <source>
        <dbReference type="Proteomes" id="UP000011016"/>
    </source>
</evidence>
<dbReference type="PRINTS" id="PR00116">
    <property type="entry name" value="ARGINASE"/>
</dbReference>
<dbReference type="InterPro" id="IPR023696">
    <property type="entry name" value="Ureohydrolase_dom_sf"/>
</dbReference>
<keyword evidence="4 5" id="KW-0464">Manganese</keyword>
<dbReference type="GO" id="GO:0030145">
    <property type="term" value="F:manganese ion binding"/>
    <property type="evidence" value="ECO:0007669"/>
    <property type="project" value="UniProtKB-UniRule"/>
</dbReference>
<evidence type="ECO:0000256" key="9">
    <source>
        <dbReference type="SAM" id="MobiDB-lite"/>
    </source>
</evidence>
<keyword evidence="3 5" id="KW-0369">Histidine metabolism</keyword>
<feature type="binding site" evidence="5">
    <location>
        <position position="251"/>
    </location>
    <ligand>
        <name>Mn(2+)</name>
        <dbReference type="ChEBI" id="CHEBI:29035"/>
        <label>2</label>
    </ligand>
</feature>
<evidence type="ECO:0000313" key="10">
    <source>
        <dbReference type="EMBL" id="CCI84019.1"/>
    </source>
</evidence>
<dbReference type="Gene3D" id="3.40.800.10">
    <property type="entry name" value="Ureohydrolase domain"/>
    <property type="match status" value="1"/>
</dbReference>
<dbReference type="UniPathway" id="UPA00379">
    <property type="reaction ID" value="UER00552"/>
</dbReference>
<evidence type="ECO:0000313" key="11">
    <source>
        <dbReference type="EMBL" id="EJZ81313.1"/>
    </source>
</evidence>
<dbReference type="EMBL" id="CAJZ01000189">
    <property type="protein sequence ID" value="CCI84019.1"/>
    <property type="molecule type" value="Genomic_DNA"/>
</dbReference>
<dbReference type="InterPro" id="IPR006035">
    <property type="entry name" value="Ureohydrolase"/>
</dbReference>
<evidence type="ECO:0000256" key="8">
    <source>
        <dbReference type="RuleBase" id="RU003684"/>
    </source>
</evidence>
<feature type="binding site" evidence="5">
    <location>
        <position position="158"/>
    </location>
    <ligand>
        <name>Mn(2+)</name>
        <dbReference type="ChEBI" id="CHEBI:29035"/>
        <label>1</label>
    </ligand>
</feature>
<evidence type="ECO:0000256" key="4">
    <source>
        <dbReference type="ARBA" id="ARBA00023211"/>
    </source>
</evidence>
<accession>I7LCJ8</accession>
<dbReference type="PROSITE" id="PS51409">
    <property type="entry name" value="ARGINASE_2"/>
    <property type="match status" value="1"/>
</dbReference>
<comment type="pathway">
    <text evidence="5">Amino-acid degradation; L-histidine degradation into L-glutamate; L-glutamate from N-formimidoyl-L-glutamate (hydrolase route): step 1/1.</text>
</comment>
<dbReference type="Proteomes" id="UP000011016">
    <property type="component" value="Unassembled WGS sequence"/>
</dbReference>
<dbReference type="InterPro" id="IPR020855">
    <property type="entry name" value="Ureohydrolase_Mn_BS"/>
</dbReference>
<keyword evidence="1 5" id="KW-0479">Metal-binding</keyword>
<evidence type="ECO:0000256" key="3">
    <source>
        <dbReference type="ARBA" id="ARBA00022808"/>
    </source>
</evidence>
<evidence type="ECO:0000313" key="12">
    <source>
        <dbReference type="Proteomes" id="UP000006078"/>
    </source>
</evidence>
<dbReference type="NCBIfam" id="TIGR01227">
    <property type="entry name" value="hutG"/>
    <property type="match status" value="1"/>
</dbReference>
<feature type="binding site" evidence="5">
    <location>
        <position position="249"/>
    </location>
    <ligand>
        <name>Mn(2+)</name>
        <dbReference type="ChEBI" id="CHEBI:29035"/>
        <label>2</label>
    </ligand>
</feature>
<dbReference type="GO" id="GO:0008783">
    <property type="term" value="F:agmatinase activity"/>
    <property type="evidence" value="ECO:0007669"/>
    <property type="project" value="TreeGrafter"/>
</dbReference>
<evidence type="ECO:0000256" key="7">
    <source>
        <dbReference type="PROSITE-ProRule" id="PRU00742"/>
    </source>
</evidence>
<dbReference type="eggNOG" id="COG0010">
    <property type="taxonomic scope" value="Bacteria"/>
</dbReference>
<feature type="binding site" evidence="5">
    <location>
        <position position="131"/>
    </location>
    <ligand>
        <name>Mn(2+)</name>
        <dbReference type="ChEBI" id="CHEBI:29035"/>
        <label>1</label>
    </ligand>
</feature>
<dbReference type="EMBL" id="AHAE01000082">
    <property type="protein sequence ID" value="EJZ81313.1"/>
    <property type="molecule type" value="Genomic_DNA"/>
</dbReference>
<comment type="caution">
    <text evidence="10">The sequence shown here is derived from an EMBL/GenBank/DDBJ whole genome shotgun (WGS) entry which is preliminary data.</text>
</comment>
<dbReference type="EC" id="3.5.3.8" evidence="5 6"/>
<dbReference type="CDD" id="cd09988">
    <property type="entry name" value="Formimidoylglutamase"/>
    <property type="match status" value="1"/>
</dbReference>
<dbReference type="PATRIC" id="fig|883169.3.peg.1657"/>
<dbReference type="OrthoDB" id="9789727at2"/>
<feature type="region of interest" description="Disordered" evidence="9">
    <location>
        <begin position="1"/>
        <end position="22"/>
    </location>
</feature>
<proteinExistence type="inferred from homology"/>
<reference evidence="11 12" key="2">
    <citation type="submission" date="2012-08" db="EMBL/GenBank/DDBJ databases">
        <title>The Genome Sequence of Turicella otitidis ATCC 51513.</title>
        <authorList>
            <consortium name="The Broad Institute Genome Sequencing Platform"/>
            <person name="Earl A."/>
            <person name="Ward D."/>
            <person name="Feldgarden M."/>
            <person name="Gevers D."/>
            <person name="Huys G."/>
            <person name="Walker B."/>
            <person name="Young S.K."/>
            <person name="Zeng Q."/>
            <person name="Gargeya S."/>
            <person name="Fitzgerald M."/>
            <person name="Haas B."/>
            <person name="Abouelleil A."/>
            <person name="Alvarado L."/>
            <person name="Arachchi H.M."/>
            <person name="Berlin A.M."/>
            <person name="Chapman S.B."/>
            <person name="Goldberg J."/>
            <person name="Griggs A."/>
            <person name="Gujja S."/>
            <person name="Hansen M."/>
            <person name="Howarth C."/>
            <person name="Imamovic A."/>
            <person name="Larimer J."/>
            <person name="McCowen C."/>
            <person name="Montmayeur A."/>
            <person name="Murphy C."/>
            <person name="Neiman D."/>
            <person name="Pearson M."/>
            <person name="Priest M."/>
            <person name="Roberts A."/>
            <person name="Saif S."/>
            <person name="Shea T."/>
            <person name="Sisk P."/>
            <person name="Sykes S."/>
            <person name="Wortman J."/>
            <person name="Nusbaum C."/>
            <person name="Birren B."/>
        </authorList>
    </citation>
    <scope>NUCLEOTIDE SEQUENCE [LARGE SCALE GENOMIC DNA]</scope>
    <source>
        <strain evidence="11 12">ATCC 51513</strain>
    </source>
</reference>
<keyword evidence="12" id="KW-1185">Reference proteome</keyword>
<protein>
    <recommendedName>
        <fullName evidence="5 6">Formimidoylglutamase</fullName>
        <ecNumber evidence="5 6">3.5.3.8</ecNumber>
    </recommendedName>
    <alternativeName>
        <fullName evidence="5">Formiminoglutamase</fullName>
    </alternativeName>
    <alternativeName>
        <fullName evidence="5">Formiminoglutamate hydrolase</fullName>
    </alternativeName>
</protein>
<evidence type="ECO:0000256" key="6">
    <source>
        <dbReference type="NCBIfam" id="TIGR01227"/>
    </source>
</evidence>
<dbReference type="SUPFAM" id="SSF52768">
    <property type="entry name" value="Arginase/deacetylase"/>
    <property type="match status" value="1"/>
</dbReference>
<dbReference type="Pfam" id="PF00491">
    <property type="entry name" value="Arginase"/>
    <property type="match status" value="1"/>
</dbReference>
<comment type="function">
    <text evidence="5">Catalyzes the conversion of N-formimidoyl-L-glutamate to L-glutamate and formamide.</text>
</comment>
<feature type="binding site" evidence="5">
    <location>
        <position position="160"/>
    </location>
    <ligand>
        <name>Mn(2+)</name>
        <dbReference type="ChEBI" id="CHEBI:29035"/>
        <label>2</label>
    </ligand>
</feature>
<dbReference type="GO" id="GO:0033389">
    <property type="term" value="P:putrescine biosynthetic process from arginine, via agmatine"/>
    <property type="evidence" value="ECO:0007669"/>
    <property type="project" value="TreeGrafter"/>
</dbReference>
<dbReference type="GO" id="GO:0050415">
    <property type="term" value="F:formimidoylglutamase activity"/>
    <property type="evidence" value="ECO:0007669"/>
    <property type="project" value="UniProtKB-UniRule"/>
</dbReference>
<dbReference type="PANTHER" id="PTHR11358:SF35">
    <property type="entry name" value="FORMIMIDOYLGLUTAMASE"/>
    <property type="match status" value="1"/>
</dbReference>
<comment type="similarity">
    <text evidence="5 7 8">Belongs to the arginase family.</text>
</comment>
<dbReference type="InterPro" id="IPR005923">
    <property type="entry name" value="HutG"/>
</dbReference>
<dbReference type="GO" id="GO:0019557">
    <property type="term" value="P:L-histidine catabolic process to glutamate and formate"/>
    <property type="evidence" value="ECO:0007669"/>
    <property type="project" value="UniProtKB-UniPathway"/>
</dbReference>
<comment type="cofactor">
    <cofactor evidence="5">
        <name>Mn(2+)</name>
        <dbReference type="ChEBI" id="CHEBI:29035"/>
    </cofactor>
    <text evidence="5">Binds 2 manganese ions per subunit.</text>
</comment>
<dbReference type="STRING" id="29321.AAV33_04810"/>